<comment type="caution">
    <text evidence="3">The sequence shown here is derived from an EMBL/GenBank/DDBJ whole genome shotgun (WGS) entry which is preliminary data.</text>
</comment>
<feature type="region of interest" description="Disordered" evidence="1">
    <location>
        <begin position="609"/>
        <end position="782"/>
    </location>
</feature>
<evidence type="ECO:0000256" key="1">
    <source>
        <dbReference type="SAM" id="MobiDB-lite"/>
    </source>
</evidence>
<dbReference type="EMBL" id="JAKWFO010000003">
    <property type="protein sequence ID" value="KAI9638574.1"/>
    <property type="molecule type" value="Genomic_DNA"/>
</dbReference>
<feature type="compositionally biased region" description="Low complexity" evidence="1">
    <location>
        <begin position="681"/>
        <end position="693"/>
    </location>
</feature>
<dbReference type="Pfam" id="PF07217">
    <property type="entry name" value="Het-C"/>
    <property type="match status" value="1"/>
</dbReference>
<dbReference type="PANTHER" id="PTHR14905:SF7">
    <property type="entry name" value="VON WILLEBRAND FACTOR A DOMAIN-CONTAINING PROTEIN 7"/>
    <property type="match status" value="1"/>
</dbReference>
<dbReference type="PANTHER" id="PTHR14905">
    <property type="entry name" value="NG37"/>
    <property type="match status" value="1"/>
</dbReference>
<feature type="chain" id="PRO_5041429963" evidence="2">
    <location>
        <begin position="26"/>
        <end position="782"/>
    </location>
</feature>
<feature type="compositionally biased region" description="Gly residues" evidence="1">
    <location>
        <begin position="705"/>
        <end position="719"/>
    </location>
</feature>
<dbReference type="GeneID" id="77725816"/>
<name>A0AA38HGM5_9TREE</name>
<evidence type="ECO:0000256" key="2">
    <source>
        <dbReference type="SAM" id="SignalP"/>
    </source>
</evidence>
<organism evidence="3 4">
    <name type="scientific">Dioszegia hungarica</name>
    <dbReference type="NCBI Taxonomy" id="4972"/>
    <lineage>
        <taxon>Eukaryota</taxon>
        <taxon>Fungi</taxon>
        <taxon>Dikarya</taxon>
        <taxon>Basidiomycota</taxon>
        <taxon>Agaricomycotina</taxon>
        <taxon>Tremellomycetes</taxon>
        <taxon>Tremellales</taxon>
        <taxon>Bulleribasidiaceae</taxon>
        <taxon>Dioszegia</taxon>
    </lineage>
</organism>
<dbReference type="AlphaFoldDB" id="A0AA38HGM5"/>
<accession>A0AA38HGM5</accession>
<dbReference type="Proteomes" id="UP001164286">
    <property type="component" value="Unassembled WGS sequence"/>
</dbReference>
<evidence type="ECO:0000313" key="3">
    <source>
        <dbReference type="EMBL" id="KAI9638574.1"/>
    </source>
</evidence>
<feature type="compositionally biased region" description="Low complexity" evidence="1">
    <location>
        <begin position="629"/>
        <end position="640"/>
    </location>
</feature>
<dbReference type="RefSeq" id="XP_052948351.1">
    <property type="nucleotide sequence ID" value="XM_053086615.1"/>
</dbReference>
<sequence>MPNTSTLLILLVCLIALSFIPTVAAFGAGNIPSYSYLEGKAFRHGDIEDALANMAKAAGGGFLGRNVKFTNLDKSRVYFGNWLRDYSQAVDVGALKKTGLQTIITTCCVLGFLAHGSFNFYFSCRFEVTKESLGCYRPEEHIDNPKGYGEGEDARKYDPRLRGPVDDRELQIDPRTGMKNYIANESGGWATSSALVRNILTQCIAAGRRFRQTGDKADSYVSFQLLGRALHTLEDFSAHSNFVEVALVTLGYSQVFTHVGTNVRIQAPNGKQVSPMVTGTFGGADFIHSLMSEAGDHLSQASISDLSKSMDASRSGPGDTTGVGGLISIFKMLPGNEGDSLTRDMNDIQNMRSAPGGMDPQQMSPQELHAQIWKVLTFRDAVMKRIDNFIDRVPGLSALTEKLGNSIAVFVLQTIEPFVKPLVGNATAALGQGSQAVIDSNDQEIVWHDANSSDPTHSFLSKDHFNGILNEPAGKIAQKIVEYTVGLVVKAWDNPGMDPREVTEPVLECLFHPDFAKPHSQIQRLMLDTVRQWIDEQGSNKQETLRRLTSDSVQNHKNIRIGAKDEYSGHVHNSIAGEGGLQGMLASHNVHVPGNQVLNAGQDLMSGKMPWQQGFGSGGQHAWRGIDESGSQPLGQPSGGYDSTPSYGQHQGGAAAAYLGGGDVAYGQNQPHTSYDGQGQGQHHQGSYQQGGYNSAPSYDQNQGGQYGHSQGGYGGGEQYGQQYQQHQQPQYGQDQNQYGGGGGGYNSQPQHNQGGYGQQGGGYQQGGGGGDSWVPPGGYRS</sequence>
<keyword evidence="2" id="KW-0732">Signal</keyword>
<evidence type="ECO:0000313" key="4">
    <source>
        <dbReference type="Proteomes" id="UP001164286"/>
    </source>
</evidence>
<feature type="compositionally biased region" description="Low complexity" evidence="1">
    <location>
        <begin position="647"/>
        <end position="658"/>
    </location>
</feature>
<feature type="compositionally biased region" description="Gly residues" evidence="1">
    <location>
        <begin position="755"/>
        <end position="772"/>
    </location>
</feature>
<dbReference type="InterPro" id="IPR052577">
    <property type="entry name" value="VWA7"/>
</dbReference>
<feature type="compositionally biased region" description="Low complexity" evidence="1">
    <location>
        <begin position="720"/>
        <end position="738"/>
    </location>
</feature>
<proteinExistence type="predicted"/>
<dbReference type="InterPro" id="IPR010816">
    <property type="entry name" value="Het-C"/>
</dbReference>
<keyword evidence="4" id="KW-1185">Reference proteome</keyword>
<protein>
    <submittedName>
        <fullName evidence="3">Heterokaryon incompatibility protein HET-C</fullName>
    </submittedName>
</protein>
<feature type="signal peptide" evidence="2">
    <location>
        <begin position="1"/>
        <end position="25"/>
    </location>
</feature>
<gene>
    <name evidence="3" type="ORF">MKK02DRAFT_22720</name>
</gene>
<reference evidence="3" key="1">
    <citation type="journal article" date="2022" name="G3 (Bethesda)">
        <title>High quality genome of the basidiomycete yeast Dioszegia hungarica PDD-24b-2 isolated from cloud water.</title>
        <authorList>
            <person name="Jarrige D."/>
            <person name="Haridas S."/>
            <person name="Bleykasten-Grosshans C."/>
            <person name="Joly M."/>
            <person name="Nadalig T."/>
            <person name="Sancelme M."/>
            <person name="Vuilleumier S."/>
            <person name="Grigoriev I.V."/>
            <person name="Amato P."/>
            <person name="Bringel F."/>
        </authorList>
    </citation>
    <scope>NUCLEOTIDE SEQUENCE</scope>
    <source>
        <strain evidence="3">PDD-24b-2</strain>
    </source>
</reference>